<dbReference type="VEuPathDB" id="VectorBase:AARA008208"/>
<feature type="compositionally biased region" description="Polar residues" evidence="1">
    <location>
        <begin position="1390"/>
        <end position="1409"/>
    </location>
</feature>
<feature type="compositionally biased region" description="Low complexity" evidence="1">
    <location>
        <begin position="608"/>
        <end position="622"/>
    </location>
</feature>
<organism evidence="2 3">
    <name type="scientific">Anopheles arabiensis</name>
    <name type="common">Mosquito</name>
    <dbReference type="NCBI Taxonomy" id="7173"/>
    <lineage>
        <taxon>Eukaryota</taxon>
        <taxon>Metazoa</taxon>
        <taxon>Ecdysozoa</taxon>
        <taxon>Arthropoda</taxon>
        <taxon>Hexapoda</taxon>
        <taxon>Insecta</taxon>
        <taxon>Pterygota</taxon>
        <taxon>Neoptera</taxon>
        <taxon>Endopterygota</taxon>
        <taxon>Diptera</taxon>
        <taxon>Nematocera</taxon>
        <taxon>Culicoidea</taxon>
        <taxon>Culicidae</taxon>
        <taxon>Anophelinae</taxon>
        <taxon>Anopheles</taxon>
    </lineage>
</organism>
<keyword evidence="3" id="KW-1185">Reference proteome</keyword>
<feature type="compositionally biased region" description="Polar residues" evidence="1">
    <location>
        <begin position="1655"/>
        <end position="1668"/>
    </location>
</feature>
<name>A0A182I3R2_ANOAR</name>
<feature type="region of interest" description="Disordered" evidence="1">
    <location>
        <begin position="1495"/>
        <end position="1526"/>
    </location>
</feature>
<feature type="compositionally biased region" description="Low complexity" evidence="1">
    <location>
        <begin position="1453"/>
        <end position="1470"/>
    </location>
</feature>
<feature type="compositionally biased region" description="Polar residues" evidence="1">
    <location>
        <begin position="452"/>
        <end position="468"/>
    </location>
</feature>
<feature type="region of interest" description="Disordered" evidence="1">
    <location>
        <begin position="443"/>
        <end position="468"/>
    </location>
</feature>
<dbReference type="Proteomes" id="UP000075840">
    <property type="component" value="Unassembled WGS sequence"/>
</dbReference>
<feature type="region of interest" description="Disordered" evidence="1">
    <location>
        <begin position="643"/>
        <end position="672"/>
    </location>
</feature>
<dbReference type="VEuPathDB" id="VectorBase:AARA21_002196"/>
<feature type="compositionally biased region" description="Low complexity" evidence="1">
    <location>
        <begin position="1358"/>
        <end position="1378"/>
    </location>
</feature>
<feature type="compositionally biased region" description="Low complexity" evidence="1">
    <location>
        <begin position="313"/>
        <end position="326"/>
    </location>
</feature>
<evidence type="ECO:0000313" key="3">
    <source>
        <dbReference type="Proteomes" id="UP000075840"/>
    </source>
</evidence>
<feature type="compositionally biased region" description="Basic and acidic residues" evidence="1">
    <location>
        <begin position="1495"/>
        <end position="1518"/>
    </location>
</feature>
<feature type="compositionally biased region" description="Low complexity" evidence="1">
    <location>
        <begin position="1158"/>
        <end position="1167"/>
    </location>
</feature>
<feature type="region of interest" description="Disordered" evidence="1">
    <location>
        <begin position="1453"/>
        <end position="1477"/>
    </location>
</feature>
<accession>A0A182I3R2</accession>
<feature type="compositionally biased region" description="Pro residues" evidence="1">
    <location>
        <begin position="152"/>
        <end position="161"/>
    </location>
</feature>
<feature type="region of interest" description="Disordered" evidence="1">
    <location>
        <begin position="1582"/>
        <end position="1701"/>
    </location>
</feature>
<feature type="compositionally biased region" description="Basic and acidic residues" evidence="1">
    <location>
        <begin position="999"/>
        <end position="1013"/>
    </location>
</feature>
<feature type="compositionally biased region" description="Low complexity" evidence="1">
    <location>
        <begin position="1225"/>
        <end position="1249"/>
    </location>
</feature>
<feature type="compositionally biased region" description="Polar residues" evidence="1">
    <location>
        <begin position="1282"/>
        <end position="1301"/>
    </location>
</feature>
<feature type="region of interest" description="Disordered" evidence="1">
    <location>
        <begin position="481"/>
        <end position="622"/>
    </location>
</feature>
<feature type="region of interest" description="Disordered" evidence="1">
    <location>
        <begin position="140"/>
        <end position="169"/>
    </location>
</feature>
<feature type="compositionally biased region" description="Polar residues" evidence="1">
    <location>
        <begin position="890"/>
        <end position="903"/>
    </location>
</feature>
<feature type="region of interest" description="Disordered" evidence="1">
    <location>
        <begin position="1724"/>
        <end position="1769"/>
    </location>
</feature>
<feature type="compositionally biased region" description="Polar residues" evidence="1">
    <location>
        <begin position="1760"/>
        <end position="1769"/>
    </location>
</feature>
<feature type="compositionally biased region" description="Polar residues" evidence="1">
    <location>
        <begin position="658"/>
        <end position="672"/>
    </location>
</feature>
<feature type="compositionally biased region" description="Acidic residues" evidence="1">
    <location>
        <begin position="1725"/>
        <end position="1748"/>
    </location>
</feature>
<feature type="compositionally biased region" description="Basic and acidic residues" evidence="1">
    <location>
        <begin position="1199"/>
        <end position="1208"/>
    </location>
</feature>
<evidence type="ECO:0008006" key="4">
    <source>
        <dbReference type="Google" id="ProtNLM"/>
    </source>
</evidence>
<feature type="compositionally biased region" description="Low complexity" evidence="1">
    <location>
        <begin position="1316"/>
        <end position="1334"/>
    </location>
</feature>
<feature type="compositionally biased region" description="Low complexity" evidence="1">
    <location>
        <begin position="1026"/>
        <end position="1041"/>
    </location>
</feature>
<dbReference type="EMBL" id="APCN01000218">
    <property type="status" value="NOT_ANNOTATED_CDS"/>
    <property type="molecule type" value="Genomic_DNA"/>
</dbReference>
<sequence>MREKRRTLGLTLGIPKMIALSVAAIVAITLCPLASAGERWSRQLTEFTGPATGNDWIPLSRPGSERQAGARVLNYFAAPPQQTFLGPDNAAQAQQHHFTFLNHQFPQSNRFLLQQPVPQHQHQQPAQELLEQPFHLTSFQRNGPFVGQTIQHPPPPPPPQPASSTNPFEQQFLSKSPLSEALIQEDKQSPPPQQQQPTLLDQPFSYQHIRQPELDGQQQVGPQSGPSGGAVSQEEVQLLYVPVETLYNQKQPSQPALENNRFNSLPQPVSPSLINDFYTAGTTTTTPKPARSSAATFAPRYTNAPETPAPAVSRSSSATFGSTASSKPKPNQPPLALFLYNDGRQGKLSTGDALGGLKNVNEIAVLDAFGKNTPKVFIGPSGLAPPKSYSRFDLPYLSSVDLSSSRSNRKIEDLPFFVAPLSYKTPSGYSKISLPPPHVGSIVVRQSSSSSGNSLEHNTFYTRPTAPSNVQYYTPSTLNFAEDSAPTKAPLTLGASRKPIYDDDHYTSPTGKPVSTSSSSLSSSGERNSAGQYGTFNNPNPPSRHPSVNEEYFNLAKTKKPTTSPAPAPTTPNYPFRSYGSTRQFDFKPMPDQKIPPSFYPADEDDSTTTLLTTPTTTERPTTAQLQYEAERMRTHFREENFRSRRPVHHQQQHQHQPTTPATLGESKQQEQQQFVHKFKLVDSVRPNNVKSSVVDHGFLDFFNPPSSQQHTDEMIKTTITTSLPGRDGAERQIIRNNYFTAAAAINEDSGANRHSKYVSTYYNPSSTAAGTTAGTTTPAPPTTQDVFFRDFDHRSKFYEREPKYETSFPTTVGTTGTSYINKYKYETDSYNDAPRYSVEVITTSEPTTVTVEPTQGTTDQQHYSIPSELPPISANLPGLVNALMDDQWSPKTPDSASTSANTRGPHFRKQLHRTTTQSSVGADSYAAEPVTTTTRRPVQRQRRPHPSRTTPAPETSEQSSPSTRAPISRSRSRYVPNNDERPASRGRSRSRTTTPRGPRKEEENLDYQRDVLKQNYPVIRPQGGAPAPTTTPPSTTIATTPSTTLSYQETYEDPSERLISTTLANEVPLDSVDPQQQQQVTRKYSTYYSEPTYEQETTPTTVIPPQTSSYFVPSYSTRAQLGGGDRAEEEEYVRPQEVIPLSRDPELSQSVIPLRSQTPATEATPQTAPPPAPIQYQPVTESEEKLTTAYGQPLEEAMEIKKVEITPRPRRPGLVSRQRDSQQTYASRTTTERTTSVRTTTPEPTATSGAGSRTASGRRPAFVRRPSRLYATTTVSPTTTQAAGYSNEQQQPTQGSNTVRTKNRQDILRGRTRRPTTTTEPAAAATTASPEAPVTRAFGRGSNLRRISPTLRSRQEQTAAATTQQPSTAPAAPASSSGPRFRIRERTRFNLQPQESQWSTKLNQNSFQPVLKSESRANDFEQENVSTEPEPEIVTAARDTEMYFVNVSSNYGQKGGSSSSSSNSQAANAEDSTENSVPSFADLLNDVMKDFIDDNSQKKPERESDEKDQVSVEEPRRPVANFRNNFLRKRGRSKVVDSFETAESQHINQAAQVYNGPSHFGESLKSIDHVGLSGKNVPKEVAAKYHADEEQYDDQENTAQEQATVAPEDEPKETERDDASVEVITGVAEVASSTQATPTTTTTKPTEEVPTLASLEQTSTNLPQQQQDRAEEATEPSATFEPIAEDDPLNGSDEEEAKRKVSDGIFADVKKTISDLYEMAEHDTETEEMVDGGDPVGDDDDEVEDEEFRPTEDSLADPTASTTDISPSETQFVPVTAEPPAFVNPMGSLVIPTSVSNGITHETEICYRGRCIKTEDDKRKRKFKLN</sequence>
<feature type="compositionally biased region" description="Low complexity" evidence="1">
    <location>
        <begin position="1638"/>
        <end position="1652"/>
    </location>
</feature>
<dbReference type="RefSeq" id="XP_040157682.1">
    <property type="nucleotide sequence ID" value="XM_040301748.1"/>
</dbReference>
<reference evidence="2" key="1">
    <citation type="submission" date="2022-08" db="UniProtKB">
        <authorList>
            <consortium name="EnsemblMetazoa"/>
        </authorList>
    </citation>
    <scope>IDENTIFICATION</scope>
    <source>
        <strain evidence="2">Dongola</strain>
    </source>
</reference>
<dbReference type="KEGG" id="aara:120897126"/>
<feature type="region of interest" description="Disordered" evidence="1">
    <location>
        <begin position="280"/>
        <end position="335"/>
    </location>
</feature>
<feature type="region of interest" description="Disordered" evidence="1">
    <location>
        <begin position="885"/>
        <end position="1041"/>
    </location>
</feature>
<dbReference type="EnsemblMetazoa" id="AARA008208-RA">
    <property type="protein sequence ID" value="AARA008208-PA"/>
    <property type="gene ID" value="AARA008208"/>
</dbReference>
<feature type="compositionally biased region" description="Polar residues" evidence="1">
    <location>
        <begin position="948"/>
        <end position="966"/>
    </location>
</feature>
<feature type="compositionally biased region" description="Low complexity" evidence="1">
    <location>
        <begin position="515"/>
        <end position="524"/>
    </location>
</feature>
<feature type="compositionally biased region" description="Basic residues" evidence="1">
    <location>
        <begin position="938"/>
        <end position="947"/>
    </location>
</feature>
<protein>
    <recommendedName>
        <fullName evidence="4">Mucin-5AC</fullName>
    </recommendedName>
</protein>
<proteinExistence type="predicted"/>
<feature type="region of interest" description="Disordered" evidence="1">
    <location>
        <begin position="1137"/>
        <end position="1433"/>
    </location>
</feature>
<feature type="compositionally biased region" description="Acidic residues" evidence="1">
    <location>
        <begin position="1684"/>
        <end position="1696"/>
    </location>
</feature>
<feature type="compositionally biased region" description="Polar residues" evidence="1">
    <location>
        <begin position="525"/>
        <end position="538"/>
    </location>
</feature>
<evidence type="ECO:0000313" key="2">
    <source>
        <dbReference type="EnsemblMetazoa" id="AARA008208-PA"/>
    </source>
</evidence>
<feature type="compositionally biased region" description="Low complexity" evidence="1">
    <location>
        <begin position="280"/>
        <end position="296"/>
    </location>
</feature>
<evidence type="ECO:0000256" key="1">
    <source>
        <dbReference type="SAM" id="MobiDB-lite"/>
    </source>
</evidence>
<feature type="compositionally biased region" description="Basic residues" evidence="1">
    <location>
        <begin position="644"/>
        <end position="653"/>
    </location>
</feature>
<dbReference type="GeneID" id="120897126"/>